<organism evidence="1 2">
    <name type="scientific">Desulfonema magnum</name>
    <dbReference type="NCBI Taxonomy" id="45655"/>
    <lineage>
        <taxon>Bacteria</taxon>
        <taxon>Pseudomonadati</taxon>
        <taxon>Thermodesulfobacteriota</taxon>
        <taxon>Desulfobacteria</taxon>
        <taxon>Desulfobacterales</taxon>
        <taxon>Desulfococcaceae</taxon>
        <taxon>Desulfonema</taxon>
    </lineage>
</organism>
<accession>A0A975GLB5</accession>
<evidence type="ECO:0000313" key="1">
    <source>
        <dbReference type="EMBL" id="QTA85661.1"/>
    </source>
</evidence>
<dbReference type="KEGG" id="dmm:dnm_016740"/>
<proteinExistence type="predicted"/>
<evidence type="ECO:0000313" key="2">
    <source>
        <dbReference type="Proteomes" id="UP000663722"/>
    </source>
</evidence>
<dbReference type="EMBL" id="CP061800">
    <property type="protein sequence ID" value="QTA85661.1"/>
    <property type="molecule type" value="Genomic_DNA"/>
</dbReference>
<name>A0A975GLB5_9BACT</name>
<sequence length="53" mass="6196">MINSPPLVRIDKPNWRICFFASSEKVVMNPVQFSGYQDTESLSSLLVRDYRFL</sequence>
<dbReference type="Proteomes" id="UP000663722">
    <property type="component" value="Chromosome"/>
</dbReference>
<reference evidence="1" key="1">
    <citation type="journal article" date="2021" name="Microb. Physiol.">
        <title>Proteogenomic Insights into the Physiology of Marine, Sulfate-Reducing, Filamentous Desulfonema limicola and Desulfonema magnum.</title>
        <authorList>
            <person name="Schnaars V."/>
            <person name="Wohlbrand L."/>
            <person name="Scheve S."/>
            <person name="Hinrichs C."/>
            <person name="Reinhardt R."/>
            <person name="Rabus R."/>
        </authorList>
    </citation>
    <scope>NUCLEOTIDE SEQUENCE</scope>
    <source>
        <strain evidence="1">4be13</strain>
    </source>
</reference>
<keyword evidence="2" id="KW-1185">Reference proteome</keyword>
<dbReference type="AlphaFoldDB" id="A0A975GLB5"/>
<gene>
    <name evidence="1" type="ORF">dnm_016740</name>
</gene>
<protein>
    <submittedName>
        <fullName evidence="1">Uncharacterized protein</fullName>
    </submittedName>
</protein>